<evidence type="ECO:0000313" key="1">
    <source>
        <dbReference type="EMBL" id="OUS45947.1"/>
    </source>
</evidence>
<proteinExistence type="predicted"/>
<dbReference type="AlphaFoldDB" id="A0A1Y5IBD8"/>
<reference evidence="1" key="1">
    <citation type="submission" date="2017-04" db="EMBL/GenBank/DDBJ databases">
        <title>Population genomics of picophytoplankton unveils novel chromosome hypervariability.</title>
        <authorList>
            <consortium name="DOE Joint Genome Institute"/>
            <person name="Blanc-Mathieu R."/>
            <person name="Krasovec M."/>
            <person name="Hebrard M."/>
            <person name="Yau S."/>
            <person name="Desgranges E."/>
            <person name="Martin J."/>
            <person name="Schackwitz W."/>
            <person name="Kuo A."/>
            <person name="Salin G."/>
            <person name="Donnadieu C."/>
            <person name="Desdevises Y."/>
            <person name="Sanchez-Ferandin S."/>
            <person name="Moreau H."/>
            <person name="Rivals E."/>
            <person name="Grigoriev I.V."/>
            <person name="Grimsley N."/>
            <person name="Eyre-Walker A."/>
            <person name="Piganeau G."/>
        </authorList>
    </citation>
    <scope>NUCLEOTIDE SEQUENCE [LARGE SCALE GENOMIC DNA]</scope>
    <source>
        <strain evidence="1">RCC 1115</strain>
    </source>
</reference>
<gene>
    <name evidence="1" type="ORF">BE221DRAFT_115194</name>
</gene>
<accession>A0A1Y5IBD8</accession>
<dbReference type="EMBL" id="KZ155785">
    <property type="protein sequence ID" value="OUS45947.1"/>
    <property type="molecule type" value="Genomic_DNA"/>
</dbReference>
<organism evidence="1">
    <name type="scientific">Ostreococcus tauri</name>
    <name type="common">Marine green alga</name>
    <dbReference type="NCBI Taxonomy" id="70448"/>
    <lineage>
        <taxon>Eukaryota</taxon>
        <taxon>Viridiplantae</taxon>
        <taxon>Chlorophyta</taxon>
        <taxon>Mamiellophyceae</taxon>
        <taxon>Mamiellales</taxon>
        <taxon>Bathycoccaceae</taxon>
        <taxon>Ostreococcus</taxon>
    </lineage>
</organism>
<dbReference type="Proteomes" id="UP000195557">
    <property type="component" value="Unassembled WGS sequence"/>
</dbReference>
<name>A0A1Y5IBD8_OSTTA</name>
<protein>
    <submittedName>
        <fullName evidence="1">Uncharacterized protein</fullName>
    </submittedName>
</protein>
<sequence length="106" mass="11989">MSDRIRTVISGIALALARVFFAIALVIASTGKDDKESRVETLLNSIKRAFTATSTHFELIDDNKRLDNLTLRHELSAARRDAERLSFSLACERRARVIREGQETDR</sequence>